<gene>
    <name evidence="3" type="ORF">RsY01_85</name>
</gene>
<dbReference type="Proteomes" id="UP000218689">
    <property type="component" value="Unassembled WGS sequence"/>
</dbReference>
<evidence type="ECO:0000313" key="4">
    <source>
        <dbReference type="Proteomes" id="UP000218689"/>
    </source>
</evidence>
<protein>
    <recommendedName>
        <fullName evidence="5">Gram-positive cocci surface proteins LPxTG domain-containing protein</fullName>
    </recommendedName>
</protein>
<feature type="transmembrane region" description="Helical" evidence="2">
    <location>
        <begin position="53"/>
        <end position="71"/>
    </location>
</feature>
<feature type="region of interest" description="Disordered" evidence="1">
    <location>
        <begin position="1"/>
        <end position="31"/>
    </location>
</feature>
<evidence type="ECO:0008006" key="5">
    <source>
        <dbReference type="Google" id="ProtNLM"/>
    </source>
</evidence>
<accession>A0A224X0M7</accession>
<dbReference type="OrthoDB" id="9900026at2"/>
<comment type="caution">
    <text evidence="3">The sequence shown here is derived from an EMBL/GenBank/DDBJ whole genome shotgun (WGS) entry which is preliminary data.</text>
</comment>
<sequence>MESEITVSGQLGITDTQDPIEEPELPRTSGDQTIYTVHQQGILPDTGELQTSGSVLFIGLLCLIVVLIFRIRSTSKSLA</sequence>
<reference evidence="4" key="1">
    <citation type="submission" date="2017-08" db="EMBL/GenBank/DDBJ databases">
        <title>Draft genome sequence of Lactococcus sp. strain Rs-Y01, isolated from the gut of the lower termite Reticulitermes speratus.</title>
        <authorList>
            <person name="Ohkuma M."/>
            <person name="Yuki M."/>
        </authorList>
    </citation>
    <scope>NUCLEOTIDE SEQUENCE [LARGE SCALE GENOMIC DNA]</scope>
    <source>
        <strain evidence="4">Rs-Y01</strain>
    </source>
</reference>
<dbReference type="RefSeq" id="WP_094783598.1">
    <property type="nucleotide sequence ID" value="NZ_BEDT01000001.1"/>
</dbReference>
<proteinExistence type="predicted"/>
<feature type="compositionally biased region" description="Polar residues" evidence="1">
    <location>
        <begin position="1"/>
        <end position="17"/>
    </location>
</feature>
<evidence type="ECO:0000256" key="1">
    <source>
        <dbReference type="SAM" id="MobiDB-lite"/>
    </source>
</evidence>
<keyword evidence="2" id="KW-0472">Membrane</keyword>
<keyword evidence="2" id="KW-0812">Transmembrane</keyword>
<name>A0A224X0M7_9LACT</name>
<dbReference type="EMBL" id="BEDT01000001">
    <property type="protein sequence ID" value="GAX46506.1"/>
    <property type="molecule type" value="Genomic_DNA"/>
</dbReference>
<evidence type="ECO:0000256" key="2">
    <source>
        <dbReference type="SAM" id="Phobius"/>
    </source>
</evidence>
<organism evidence="3 4">
    <name type="scientific">Pseudolactococcus reticulitermitis</name>
    <dbReference type="NCBI Taxonomy" id="2025039"/>
    <lineage>
        <taxon>Bacteria</taxon>
        <taxon>Bacillati</taxon>
        <taxon>Bacillota</taxon>
        <taxon>Bacilli</taxon>
        <taxon>Lactobacillales</taxon>
        <taxon>Streptococcaceae</taxon>
        <taxon>Pseudolactococcus</taxon>
    </lineage>
</organism>
<keyword evidence="4" id="KW-1185">Reference proteome</keyword>
<evidence type="ECO:0000313" key="3">
    <source>
        <dbReference type="EMBL" id="GAX46506.1"/>
    </source>
</evidence>
<dbReference type="AlphaFoldDB" id="A0A224X0M7"/>
<keyword evidence="2" id="KW-1133">Transmembrane helix</keyword>